<name>A0A1C4YWW7_MICVI</name>
<protein>
    <submittedName>
        <fullName evidence="2">Short chain enoyl-CoA hydratase /Enoyl-CoA hydratase</fullName>
    </submittedName>
</protein>
<organism evidence="2 3">
    <name type="scientific">Micromonospora viridifaciens</name>
    <dbReference type="NCBI Taxonomy" id="1881"/>
    <lineage>
        <taxon>Bacteria</taxon>
        <taxon>Bacillati</taxon>
        <taxon>Actinomycetota</taxon>
        <taxon>Actinomycetes</taxon>
        <taxon>Micromonosporales</taxon>
        <taxon>Micromonosporaceae</taxon>
        <taxon>Micromonospora</taxon>
    </lineage>
</organism>
<dbReference type="Gene3D" id="1.10.12.10">
    <property type="entry name" value="Lyase 2-enoyl-coa Hydratase, Chain A, domain 2"/>
    <property type="match status" value="1"/>
</dbReference>
<dbReference type="Gene3D" id="3.90.226.10">
    <property type="entry name" value="2-enoyl-CoA Hydratase, Chain A, domain 1"/>
    <property type="match status" value="1"/>
</dbReference>
<gene>
    <name evidence="2" type="ORF">GA0074695_4767</name>
</gene>
<dbReference type="PANTHER" id="PTHR43459:SF1">
    <property type="entry name" value="EG:BACN32G11.4 PROTEIN"/>
    <property type="match status" value="1"/>
</dbReference>
<dbReference type="Proteomes" id="UP000198242">
    <property type="component" value="Chromosome I"/>
</dbReference>
<dbReference type="RefSeq" id="WP_089008214.1">
    <property type="nucleotide sequence ID" value="NZ_LT607411.1"/>
</dbReference>
<accession>A0A1C4YWW7</accession>
<keyword evidence="3" id="KW-1185">Reference proteome</keyword>
<dbReference type="InterPro" id="IPR014748">
    <property type="entry name" value="Enoyl-CoA_hydra_C"/>
</dbReference>
<dbReference type="InterPro" id="IPR029045">
    <property type="entry name" value="ClpP/crotonase-like_dom_sf"/>
</dbReference>
<dbReference type="Pfam" id="PF00378">
    <property type="entry name" value="ECH_1"/>
    <property type="match status" value="1"/>
</dbReference>
<evidence type="ECO:0000313" key="2">
    <source>
        <dbReference type="EMBL" id="SCF24841.1"/>
    </source>
</evidence>
<dbReference type="PANTHER" id="PTHR43459">
    <property type="entry name" value="ENOYL-COA HYDRATASE"/>
    <property type="match status" value="1"/>
</dbReference>
<dbReference type="InterPro" id="IPR001753">
    <property type="entry name" value="Enoyl-CoA_hydra/iso"/>
</dbReference>
<dbReference type="GO" id="GO:0003824">
    <property type="term" value="F:catalytic activity"/>
    <property type="evidence" value="ECO:0007669"/>
    <property type="project" value="UniProtKB-ARBA"/>
</dbReference>
<evidence type="ECO:0000256" key="1">
    <source>
        <dbReference type="ARBA" id="ARBA00005254"/>
    </source>
</evidence>
<evidence type="ECO:0000313" key="3">
    <source>
        <dbReference type="Proteomes" id="UP000198242"/>
    </source>
</evidence>
<dbReference type="AlphaFoldDB" id="A0A1C4YWW7"/>
<dbReference type="EMBL" id="LT607411">
    <property type="protein sequence ID" value="SCF24841.1"/>
    <property type="molecule type" value="Genomic_DNA"/>
</dbReference>
<comment type="similarity">
    <text evidence="1">Belongs to the enoyl-CoA hydratase/isomerase family.</text>
</comment>
<sequence length="258" mass="26594">MSEQSAELLCTDDAGVRCVTLSHPMRRNALDDDARARLLALLQRTFADPAIRVLVITGAAGTFSAGGDLRAMSTDPAVAAPRLEIVGDIIRAIAAAPIPVLAAVEGQCYGFGLALAAASDHVIAGATAGFCCPFPRVGLAADGGLHHTLAARVGRGRAAQLLMFAEPVGTPLAAEWGLVDQATDDGKALPTALDRARTLTARAPLSLSTAKRLRADLAGLDAALRAEAAAQLDLITSDDFAEGVAAFLAKRPPTFHGR</sequence>
<dbReference type="CDD" id="cd06558">
    <property type="entry name" value="crotonase-like"/>
    <property type="match status" value="1"/>
</dbReference>
<reference evidence="3" key="1">
    <citation type="submission" date="2016-06" db="EMBL/GenBank/DDBJ databases">
        <authorList>
            <person name="Varghese N."/>
            <person name="Submissions Spin"/>
        </authorList>
    </citation>
    <scope>NUCLEOTIDE SEQUENCE [LARGE SCALE GENOMIC DNA]</scope>
    <source>
        <strain evidence="3">DSM 43909</strain>
    </source>
</reference>
<dbReference type="SUPFAM" id="SSF52096">
    <property type="entry name" value="ClpP/crotonase"/>
    <property type="match status" value="1"/>
</dbReference>
<dbReference type="OrthoDB" id="4608673at2"/>
<proteinExistence type="inferred from homology"/>